<protein>
    <recommendedName>
        <fullName evidence="3">DUF4220 domain-containing protein</fullName>
    </recommendedName>
</protein>
<reference evidence="4" key="1">
    <citation type="submission" date="2020-07" db="EMBL/GenBank/DDBJ databases">
        <title>Genome sequence and genetic diversity analysis of an under-domesticated orphan crop, white fonio (Digitaria exilis).</title>
        <authorList>
            <person name="Bennetzen J.L."/>
            <person name="Chen S."/>
            <person name="Ma X."/>
            <person name="Wang X."/>
            <person name="Yssel A.E.J."/>
            <person name="Chaluvadi S.R."/>
            <person name="Johnson M."/>
            <person name="Gangashetty P."/>
            <person name="Hamidou F."/>
            <person name="Sanogo M.D."/>
            <person name="Zwaenepoel A."/>
            <person name="Wallace J."/>
            <person name="Van De Peer Y."/>
            <person name="Van Deynze A."/>
        </authorList>
    </citation>
    <scope>NUCLEOTIDE SEQUENCE</scope>
    <source>
        <tissue evidence="4">Leaves</tissue>
    </source>
</reference>
<keyword evidence="1" id="KW-1133">Transmembrane helix</keyword>
<proteinExistence type="predicted"/>
<dbReference type="OrthoDB" id="1189310at2759"/>
<evidence type="ECO:0000256" key="1">
    <source>
        <dbReference type="SAM" id="Phobius"/>
    </source>
</evidence>
<dbReference type="InterPro" id="IPR007658">
    <property type="entry name" value="DUF594"/>
</dbReference>
<name>A0A835E4S1_9POAL</name>
<evidence type="ECO:0000256" key="2">
    <source>
        <dbReference type="SAM" id="SignalP"/>
    </source>
</evidence>
<feature type="chain" id="PRO_5032347213" description="DUF4220 domain-containing protein" evidence="2">
    <location>
        <begin position="19"/>
        <end position="466"/>
    </location>
</feature>
<evidence type="ECO:0000313" key="5">
    <source>
        <dbReference type="Proteomes" id="UP000636709"/>
    </source>
</evidence>
<evidence type="ECO:0000259" key="3">
    <source>
        <dbReference type="Pfam" id="PF13968"/>
    </source>
</evidence>
<sequence>MLPTFLLWLAYLMADSTAIYAVGHVSLSSVPVDHQLVAFWAPFLLLHLGGPDNITAYSLEDSKLWLRHLLNLVVQVLGVAYVLYKYVAGGDSFILLAAVLMFGVGVLKYAERTLALKRSNLDSIRSSVEKQVMEEGDMDIKKEEDNYSAMWTLMEMELSLIITIESASVNLDARLPVQHAVELAPVRCSLHWKVGSASLACQGDHRKRWGEADIGEKVVWQDWATQYTAWCDTKELGSRGVPGSWEMDLYNSLYDANLLGVEFQEGIIIWHIATEVFIAESRGPGTEDSGGLVKTIRTLSNYIIFLLVDRPYMLLGLAHRMLYRQTCDNLADIQQHSSGNLKRGMCTKLKDFFRLHDGPRAGGKHVEDLAKTLYKEKPTPTLAVPRLYFSYLVARKLIRRIEETGRVAMLKLLRDVWIDFLVYAANRCSRESHAKRLGNGGELTTILWLMTDYLHLQANNAAQDRH</sequence>
<accession>A0A835E4S1</accession>
<feature type="transmembrane region" description="Helical" evidence="1">
    <location>
        <begin position="37"/>
        <end position="57"/>
    </location>
</feature>
<keyword evidence="2" id="KW-0732">Signal</keyword>
<keyword evidence="1" id="KW-0472">Membrane</keyword>
<feature type="domain" description="DUF4220" evidence="3">
    <location>
        <begin position="8"/>
        <end position="157"/>
    </location>
</feature>
<dbReference type="Pfam" id="PF13968">
    <property type="entry name" value="DUF4220"/>
    <property type="match status" value="1"/>
</dbReference>
<feature type="signal peptide" evidence="2">
    <location>
        <begin position="1"/>
        <end position="18"/>
    </location>
</feature>
<dbReference type="Pfam" id="PF04578">
    <property type="entry name" value="DUF594"/>
    <property type="match status" value="1"/>
</dbReference>
<comment type="caution">
    <text evidence="4">The sequence shown here is derived from an EMBL/GenBank/DDBJ whole genome shotgun (WGS) entry which is preliminary data.</text>
</comment>
<dbReference type="PANTHER" id="PTHR31325">
    <property type="entry name" value="OS01G0798800 PROTEIN-RELATED"/>
    <property type="match status" value="1"/>
</dbReference>
<evidence type="ECO:0000313" key="4">
    <source>
        <dbReference type="EMBL" id="KAF8666198.1"/>
    </source>
</evidence>
<dbReference type="Proteomes" id="UP000636709">
    <property type="component" value="Unassembled WGS sequence"/>
</dbReference>
<keyword evidence="1" id="KW-0812">Transmembrane</keyword>
<dbReference type="InterPro" id="IPR025315">
    <property type="entry name" value="DUF4220"/>
</dbReference>
<feature type="transmembrane region" description="Helical" evidence="1">
    <location>
        <begin position="69"/>
        <end position="87"/>
    </location>
</feature>
<dbReference type="EMBL" id="JACEFO010002314">
    <property type="protein sequence ID" value="KAF8666198.1"/>
    <property type="molecule type" value="Genomic_DNA"/>
</dbReference>
<organism evidence="4 5">
    <name type="scientific">Digitaria exilis</name>
    <dbReference type="NCBI Taxonomy" id="1010633"/>
    <lineage>
        <taxon>Eukaryota</taxon>
        <taxon>Viridiplantae</taxon>
        <taxon>Streptophyta</taxon>
        <taxon>Embryophyta</taxon>
        <taxon>Tracheophyta</taxon>
        <taxon>Spermatophyta</taxon>
        <taxon>Magnoliopsida</taxon>
        <taxon>Liliopsida</taxon>
        <taxon>Poales</taxon>
        <taxon>Poaceae</taxon>
        <taxon>PACMAD clade</taxon>
        <taxon>Panicoideae</taxon>
        <taxon>Panicodae</taxon>
        <taxon>Paniceae</taxon>
        <taxon>Anthephorinae</taxon>
        <taxon>Digitaria</taxon>
    </lineage>
</organism>
<keyword evidence="5" id="KW-1185">Reference proteome</keyword>
<feature type="transmembrane region" description="Helical" evidence="1">
    <location>
        <begin position="93"/>
        <end position="110"/>
    </location>
</feature>
<gene>
    <name evidence="4" type="ORF">HU200_053727</name>
</gene>
<dbReference type="AlphaFoldDB" id="A0A835E4S1"/>